<keyword evidence="14" id="KW-1185">Reference proteome</keyword>
<evidence type="ECO:0000256" key="5">
    <source>
        <dbReference type="ARBA" id="ARBA00022679"/>
    </source>
</evidence>
<dbReference type="GO" id="GO:0000466">
    <property type="term" value="P:maturation of 5.8S rRNA from tricistronic rRNA transcript (SSU-rRNA, 5.8S rRNA, LSU-rRNA)"/>
    <property type="evidence" value="ECO:0007669"/>
    <property type="project" value="TreeGrafter"/>
</dbReference>
<comment type="function">
    <text evidence="8">Probable methyltransferase involved in the maturation of rRNA and in the biogenesis of ribosomal subunits.</text>
</comment>
<feature type="coiled-coil region" evidence="8">
    <location>
        <begin position="742"/>
        <end position="786"/>
    </location>
</feature>
<feature type="compositionally biased region" description="Basic residues" evidence="9">
    <location>
        <begin position="834"/>
        <end position="860"/>
    </location>
</feature>
<dbReference type="Proteomes" id="UP001378592">
    <property type="component" value="Unassembled WGS sequence"/>
</dbReference>
<protein>
    <recommendedName>
        <fullName evidence="8">Putative rRNA methyltransferase</fullName>
        <ecNumber evidence="8">2.1.1.-</ecNumber>
    </recommendedName>
    <alternativeName>
        <fullName evidence="8">2'-O-ribose RNA methyltransferase SPB1 homolog</fullName>
    </alternativeName>
</protein>
<evidence type="ECO:0000259" key="12">
    <source>
        <dbReference type="Pfam" id="PF11861"/>
    </source>
</evidence>
<organism evidence="13 14">
    <name type="scientific">Gryllus longicercus</name>
    <dbReference type="NCBI Taxonomy" id="2509291"/>
    <lineage>
        <taxon>Eukaryota</taxon>
        <taxon>Metazoa</taxon>
        <taxon>Ecdysozoa</taxon>
        <taxon>Arthropoda</taxon>
        <taxon>Hexapoda</taxon>
        <taxon>Insecta</taxon>
        <taxon>Pterygota</taxon>
        <taxon>Neoptera</taxon>
        <taxon>Polyneoptera</taxon>
        <taxon>Orthoptera</taxon>
        <taxon>Ensifera</taxon>
        <taxon>Gryllidea</taxon>
        <taxon>Grylloidea</taxon>
        <taxon>Gryllidae</taxon>
        <taxon>Gryllinae</taxon>
        <taxon>Gryllus</taxon>
    </lineage>
</organism>
<evidence type="ECO:0000256" key="9">
    <source>
        <dbReference type="SAM" id="MobiDB-lite"/>
    </source>
</evidence>
<dbReference type="InterPro" id="IPR028589">
    <property type="entry name" value="SPB1-like"/>
</dbReference>
<evidence type="ECO:0000259" key="11">
    <source>
        <dbReference type="Pfam" id="PF07780"/>
    </source>
</evidence>
<comment type="catalytic activity">
    <reaction evidence="8">
        <text>a ribonucleotide in rRNA + S-adenosyl-L-methionine = a 2'-O-methylribonucleotide in rRNA + S-adenosyl-L-homocysteine + H(+)</text>
        <dbReference type="Rhea" id="RHEA:48628"/>
        <dbReference type="Rhea" id="RHEA-COMP:12164"/>
        <dbReference type="Rhea" id="RHEA-COMP:12165"/>
        <dbReference type="ChEBI" id="CHEBI:15378"/>
        <dbReference type="ChEBI" id="CHEBI:57856"/>
        <dbReference type="ChEBI" id="CHEBI:59789"/>
        <dbReference type="ChEBI" id="CHEBI:90675"/>
        <dbReference type="ChEBI" id="CHEBI:90676"/>
    </reaction>
</comment>
<feature type="binding site" evidence="8">
    <location>
        <position position="92"/>
    </location>
    <ligand>
        <name>S-adenosyl-L-methionine</name>
        <dbReference type="ChEBI" id="CHEBI:59789"/>
    </ligand>
</feature>
<name>A0AAN9W0H5_9ORTH</name>
<proteinExistence type="inferred from homology"/>
<feature type="domain" description="Ribosomal RNA methyltransferase FtsJ" evidence="10">
    <location>
        <begin position="24"/>
        <end position="199"/>
    </location>
</feature>
<gene>
    <name evidence="13" type="ORF">R5R35_007582</name>
</gene>
<dbReference type="EMBL" id="JAZDUA010000041">
    <property type="protein sequence ID" value="KAK7871312.1"/>
    <property type="molecule type" value="Genomic_DNA"/>
</dbReference>
<feature type="binding site" evidence="8">
    <location>
        <position position="76"/>
    </location>
    <ligand>
        <name>S-adenosyl-L-methionine</name>
        <dbReference type="ChEBI" id="CHEBI:59789"/>
    </ligand>
</feature>
<evidence type="ECO:0000256" key="3">
    <source>
        <dbReference type="ARBA" id="ARBA00022552"/>
    </source>
</evidence>
<evidence type="ECO:0000256" key="2">
    <source>
        <dbReference type="ARBA" id="ARBA00022517"/>
    </source>
</evidence>
<dbReference type="HAMAP" id="MF_01547">
    <property type="entry name" value="RNA_methyltr_E"/>
    <property type="match status" value="1"/>
</dbReference>
<dbReference type="SUPFAM" id="SSF53335">
    <property type="entry name" value="S-adenosyl-L-methionine-dependent methyltransferases"/>
    <property type="match status" value="1"/>
</dbReference>
<feature type="compositionally biased region" description="Acidic residues" evidence="9">
    <location>
        <begin position="472"/>
        <end position="484"/>
    </location>
</feature>
<feature type="domain" description="DUF3381" evidence="12">
    <location>
        <begin position="235"/>
        <end position="393"/>
    </location>
</feature>
<dbReference type="PANTHER" id="PTHR10920">
    <property type="entry name" value="RIBOSOMAL RNA METHYLTRANSFERASE"/>
    <property type="match status" value="1"/>
</dbReference>
<feature type="compositionally biased region" description="Acidic residues" evidence="9">
    <location>
        <begin position="614"/>
        <end position="627"/>
    </location>
</feature>
<dbReference type="Gene3D" id="3.40.50.150">
    <property type="entry name" value="Vaccinia Virus protein VP39"/>
    <property type="match status" value="1"/>
</dbReference>
<dbReference type="InterPro" id="IPR002877">
    <property type="entry name" value="RNA_MeTrfase_FtsJ_dom"/>
</dbReference>
<dbReference type="InterPro" id="IPR029063">
    <property type="entry name" value="SAM-dependent_MTases_sf"/>
</dbReference>
<keyword evidence="2 8" id="KW-0690">Ribosome biogenesis</keyword>
<dbReference type="AlphaFoldDB" id="A0AAN9W0H5"/>
<accession>A0AAN9W0H5</accession>
<dbReference type="InterPro" id="IPR024576">
    <property type="entry name" value="rRNA_MeTfrase_Spb1_DUF3381"/>
</dbReference>
<keyword evidence="3 8" id="KW-0698">rRNA processing</keyword>
<feature type="compositionally biased region" description="Acidic residues" evidence="9">
    <location>
        <begin position="496"/>
        <end position="506"/>
    </location>
</feature>
<feature type="coiled-coil region" evidence="8">
    <location>
        <begin position="358"/>
        <end position="393"/>
    </location>
</feature>
<dbReference type="InterPro" id="IPR012920">
    <property type="entry name" value="rRNA_MeTfrase_SPB1-like_C"/>
</dbReference>
<evidence type="ECO:0000313" key="14">
    <source>
        <dbReference type="Proteomes" id="UP001378592"/>
    </source>
</evidence>
<dbReference type="Pfam" id="PF07780">
    <property type="entry name" value="Spb1_C"/>
    <property type="match status" value="1"/>
</dbReference>
<comment type="subcellular location">
    <subcellularLocation>
        <location evidence="1 8">Nucleus</location>
        <location evidence="1 8">Nucleolus</location>
    </subcellularLocation>
</comment>
<dbReference type="GO" id="GO:0005730">
    <property type="term" value="C:nucleolus"/>
    <property type="evidence" value="ECO:0007669"/>
    <property type="project" value="UniProtKB-SubCell"/>
</dbReference>
<comment type="caution">
    <text evidence="13">The sequence shown here is derived from an EMBL/GenBank/DDBJ whole genome shotgun (WGS) entry which is preliminary data.</text>
</comment>
<dbReference type="FunFam" id="3.40.50.150:FF:000004">
    <property type="entry name" value="AdoMet-dependent rRNA methyltransferase SPB1"/>
    <property type="match status" value="1"/>
</dbReference>
<evidence type="ECO:0000256" key="7">
    <source>
        <dbReference type="ARBA" id="ARBA00023242"/>
    </source>
</evidence>
<evidence type="ECO:0000256" key="4">
    <source>
        <dbReference type="ARBA" id="ARBA00022603"/>
    </source>
</evidence>
<keyword evidence="7 8" id="KW-0539">Nucleus</keyword>
<dbReference type="GO" id="GO:0016435">
    <property type="term" value="F:rRNA (guanine) methyltransferase activity"/>
    <property type="evidence" value="ECO:0007669"/>
    <property type="project" value="TreeGrafter"/>
</dbReference>
<feature type="binding site" evidence="8">
    <location>
        <position position="117"/>
    </location>
    <ligand>
        <name>S-adenosyl-L-methionine</name>
        <dbReference type="ChEBI" id="CHEBI:59789"/>
    </ligand>
</feature>
<feature type="compositionally biased region" description="Basic and acidic residues" evidence="9">
    <location>
        <begin position="447"/>
        <end position="460"/>
    </location>
</feature>
<dbReference type="EC" id="2.1.1.-" evidence="8"/>
<sequence>MGQKKKVGKQRKDKFYRLAKETGYRSRAAFKLVQLNRRFEFLQKSRVCVDLCAAPGGWMQVAKETMPVSSLVIGIDLFPIKPVFGCVSLQEDITTDKCRVSLQKALQTWKADVFLHDGAPNVGKNWLHDAYQQATLTLSALKLATHFLRPGGWFVTKVFRSRDYNPLLWVFKQLFKKVHSTKPQASRSESAEIFVVCQHYLAPDKLDARFLDPKHVFEELQMEPSARINVYHPEKEKKGKAEGYADNDAFYYKMPASEFLAAKDAVTALQQATEIVFDDETIANDPRTTAEVKECCKDIRVLGRKDIRNILSWWKTMKDKRDKGEDAIVSEKADLIPKEMGLKQREESEDQDEDEFEAENLEVQVATMELEQRQEARRQRKQANKLRRKLQTRMDLKMVLKGDEGPEVEQLDLFSLRQVPGGQALAKIVEQTPDVVAESDQDSDEEKEPRVVSYDKDGPSHLHTSGTHYTEEESEPEEEKDNLEDNINLKEGLDLGNEDSEEEEDAIVPSQKPLPSNPLLTDLDPRDKQEKRIQKAALWFEKDIFKDIEIDEDADLELEEMEKKLKKTNKGGQPNVAGEGNDEESDYEIEQEFKWHSDIKKSKRKRERGNGSGSDDDDDDDDNDDDDDKRHKKKKKKENKLNNTAKDGFEVVAQEKQSVKKPNGFKMDAESLAMGALMVSSRRTKRDIIDAGWNRYAFNDDHLPEWFTEDEKRHMRKVSTVPEGLVKEYRKQQEELNVRPIKKVIEAKARKKKRAVKKLEKAKKKVENIMENVDMSEREKARQIRQLYKNANSTKKPEIKYVVAKKHMAGKRAARPAGLKGPYKMVDPRMKKDDRKRKLADKKKGKGRGARGINKKHKKSAPSFQQNPQGKKGKKR</sequence>
<keyword evidence="5 8" id="KW-0808">Transferase</keyword>
<dbReference type="GO" id="GO:0000463">
    <property type="term" value="P:maturation of LSU-rRNA from tricistronic rRNA transcript (SSU-rRNA, 5.8S rRNA, LSU-rRNA)"/>
    <property type="evidence" value="ECO:0007669"/>
    <property type="project" value="TreeGrafter"/>
</dbReference>
<evidence type="ECO:0000313" key="13">
    <source>
        <dbReference type="EMBL" id="KAK7871312.1"/>
    </source>
</evidence>
<dbReference type="Pfam" id="PF11861">
    <property type="entry name" value="DUF3381"/>
    <property type="match status" value="1"/>
</dbReference>
<evidence type="ECO:0000256" key="1">
    <source>
        <dbReference type="ARBA" id="ARBA00004604"/>
    </source>
</evidence>
<evidence type="ECO:0000256" key="8">
    <source>
        <dbReference type="HAMAP-Rule" id="MF_03163"/>
    </source>
</evidence>
<feature type="domain" description="Ribosomal RNA methyltransferase SPB1-like C-terminal" evidence="11">
    <location>
        <begin position="624"/>
        <end position="841"/>
    </location>
</feature>
<dbReference type="Pfam" id="PF01728">
    <property type="entry name" value="FtsJ"/>
    <property type="match status" value="1"/>
</dbReference>
<dbReference type="InterPro" id="IPR050082">
    <property type="entry name" value="RNA_methyltr_RlmE"/>
</dbReference>
<feature type="compositionally biased region" description="Basic and acidic residues" evidence="9">
    <location>
        <begin position="591"/>
        <end position="600"/>
    </location>
</feature>
<reference evidence="13 14" key="1">
    <citation type="submission" date="2024-03" db="EMBL/GenBank/DDBJ databases">
        <title>The genome assembly and annotation of the cricket Gryllus longicercus Weissman &amp; Gray.</title>
        <authorList>
            <person name="Szrajer S."/>
            <person name="Gray D."/>
            <person name="Ylla G."/>
        </authorList>
    </citation>
    <scope>NUCLEOTIDE SEQUENCE [LARGE SCALE GENOMIC DNA]</scope>
    <source>
        <strain evidence="13">DAG 2021-001</strain>
        <tissue evidence="13">Whole body minus gut</tissue>
    </source>
</reference>
<feature type="active site" description="Proton acceptor" evidence="8">
    <location>
        <position position="157"/>
    </location>
</feature>
<dbReference type="GO" id="GO:0030687">
    <property type="term" value="C:preribosome, large subunit precursor"/>
    <property type="evidence" value="ECO:0007669"/>
    <property type="project" value="TreeGrafter"/>
</dbReference>
<feature type="binding site" evidence="8">
    <location>
        <position position="58"/>
    </location>
    <ligand>
        <name>S-adenosyl-L-methionine</name>
        <dbReference type="ChEBI" id="CHEBI:59789"/>
    </ligand>
</feature>
<keyword evidence="6 8" id="KW-0949">S-adenosyl-L-methionine</keyword>
<dbReference type="InterPro" id="IPR015507">
    <property type="entry name" value="rRNA-MeTfrase_E"/>
</dbReference>
<evidence type="ECO:0000256" key="6">
    <source>
        <dbReference type="ARBA" id="ARBA00022691"/>
    </source>
</evidence>
<dbReference type="PANTHER" id="PTHR10920:SF13">
    <property type="entry name" value="PRE-RRNA 2'-O-RIBOSE RNA METHYLTRANSFERASE FTSJ3"/>
    <property type="match status" value="1"/>
</dbReference>
<feature type="compositionally biased region" description="Acidic residues" evidence="9">
    <location>
        <begin position="437"/>
        <end position="446"/>
    </location>
</feature>
<dbReference type="GO" id="GO:0008650">
    <property type="term" value="F:rRNA (uridine-2'-O-)-methyltransferase activity"/>
    <property type="evidence" value="ECO:0007669"/>
    <property type="project" value="TreeGrafter"/>
</dbReference>
<evidence type="ECO:0000259" key="10">
    <source>
        <dbReference type="Pfam" id="PF01728"/>
    </source>
</evidence>
<dbReference type="HAMAP" id="MF_03163">
    <property type="entry name" value="RNA_methyltr_E_SPB1"/>
    <property type="match status" value="1"/>
</dbReference>
<feature type="region of interest" description="Disordered" evidence="9">
    <location>
        <begin position="565"/>
        <end position="649"/>
    </location>
</feature>
<feature type="compositionally biased region" description="Acidic residues" evidence="9">
    <location>
        <begin position="580"/>
        <end position="590"/>
    </location>
</feature>
<feature type="region of interest" description="Disordered" evidence="9">
    <location>
        <begin position="432"/>
        <end position="530"/>
    </location>
</feature>
<keyword evidence="4 8" id="KW-0489">Methyltransferase</keyword>
<feature type="region of interest" description="Disordered" evidence="9">
    <location>
        <begin position="807"/>
        <end position="876"/>
    </location>
</feature>
<keyword evidence="8" id="KW-0175">Coiled coil</keyword>
<feature type="binding site" evidence="8">
    <location>
        <position position="56"/>
    </location>
    <ligand>
        <name>S-adenosyl-L-methionine</name>
        <dbReference type="ChEBI" id="CHEBI:59789"/>
    </ligand>
</feature>
<comment type="similarity">
    <text evidence="8">Belongs to the class I-like SAM-binding methyltransferase superfamily. RNA methyltransferase RlmE family. SPB1 subfamily.</text>
</comment>